<dbReference type="AlphaFoldDB" id="A0AAW3V218"/>
<protein>
    <submittedName>
        <fullName evidence="6">Cu(I)-responsive transcriptional regulator</fullName>
    </submittedName>
    <submittedName>
        <fullName evidence="5">MerR regulatory family protein</fullName>
    </submittedName>
</protein>
<dbReference type="SMART" id="SM00422">
    <property type="entry name" value="HTH_MERR"/>
    <property type="match status" value="1"/>
</dbReference>
<dbReference type="Gene3D" id="1.10.1660.10">
    <property type="match status" value="1"/>
</dbReference>
<dbReference type="EMBL" id="JACIIK010000011">
    <property type="protein sequence ID" value="MBB6204969.1"/>
    <property type="molecule type" value="Genomic_DNA"/>
</dbReference>
<evidence type="ECO:0000256" key="1">
    <source>
        <dbReference type="ARBA" id="ARBA00023015"/>
    </source>
</evidence>
<dbReference type="Pfam" id="PF00376">
    <property type="entry name" value="MerR"/>
    <property type="match status" value="1"/>
</dbReference>
<feature type="domain" description="HTH merR-type" evidence="4">
    <location>
        <begin position="1"/>
        <end position="69"/>
    </location>
</feature>
<dbReference type="GeneID" id="66513447"/>
<dbReference type="Proteomes" id="UP000518681">
    <property type="component" value="Unassembled WGS sequence"/>
</dbReference>
<geneLocation type="plasmid" evidence="5 7">
    <name>pBIL</name>
</geneLocation>
<name>A0AAW3V218_9BURK</name>
<dbReference type="PANTHER" id="PTHR30204:SF94">
    <property type="entry name" value="HEAVY METAL-DEPENDENT TRANSCRIPTIONAL REGULATOR HI_0293-RELATED"/>
    <property type="match status" value="1"/>
</dbReference>
<keyword evidence="1" id="KW-0805">Transcription regulation</keyword>
<gene>
    <name evidence="6" type="ORF">GGD69_005863</name>
    <name evidence="5" type="ORF">OI25_8257</name>
</gene>
<evidence type="ECO:0000259" key="4">
    <source>
        <dbReference type="PROSITE" id="PS50937"/>
    </source>
</evidence>
<keyword evidence="5" id="KW-0614">Plasmid</keyword>
<evidence type="ECO:0000256" key="2">
    <source>
        <dbReference type="ARBA" id="ARBA00023125"/>
    </source>
</evidence>
<dbReference type="PRINTS" id="PR00040">
    <property type="entry name" value="HTHMERR"/>
</dbReference>
<dbReference type="PANTHER" id="PTHR30204">
    <property type="entry name" value="REDOX-CYCLING DRUG-SENSING TRANSCRIPTIONAL ACTIVATOR SOXR"/>
    <property type="match status" value="1"/>
</dbReference>
<evidence type="ECO:0000313" key="8">
    <source>
        <dbReference type="Proteomes" id="UP000518681"/>
    </source>
</evidence>
<evidence type="ECO:0000313" key="6">
    <source>
        <dbReference type="EMBL" id="MBB6204969.1"/>
    </source>
</evidence>
<evidence type="ECO:0000256" key="3">
    <source>
        <dbReference type="ARBA" id="ARBA00023163"/>
    </source>
</evidence>
<organism evidence="6 8">
    <name type="scientific">Paraburkholderia fungorum</name>
    <dbReference type="NCBI Taxonomy" id="134537"/>
    <lineage>
        <taxon>Bacteria</taxon>
        <taxon>Pseudomonadati</taxon>
        <taxon>Pseudomonadota</taxon>
        <taxon>Betaproteobacteria</taxon>
        <taxon>Burkholderiales</taxon>
        <taxon>Burkholderiaceae</taxon>
        <taxon>Paraburkholderia</taxon>
    </lineage>
</organism>
<dbReference type="EMBL" id="CP010024">
    <property type="protein sequence ID" value="AJZ56370.1"/>
    <property type="molecule type" value="Genomic_DNA"/>
</dbReference>
<reference evidence="5 7" key="1">
    <citation type="journal article" date="2015" name="Genome Announc.">
        <title>Complete genome sequences for 59 burkholderia isolates, both pathogenic and near neighbor.</title>
        <authorList>
            <person name="Johnson S.L."/>
            <person name="Bishop-Lilly K.A."/>
            <person name="Ladner J.T."/>
            <person name="Daligault H.E."/>
            <person name="Davenport K.W."/>
            <person name="Jaissle J."/>
            <person name="Frey K.G."/>
            <person name="Koroleva G.I."/>
            <person name="Bruce D.C."/>
            <person name="Coyne S.R."/>
            <person name="Broomall S.M."/>
            <person name="Li P.E."/>
            <person name="Teshima H."/>
            <person name="Gibbons H.S."/>
            <person name="Palacios G.F."/>
            <person name="Rosenzweig C.N."/>
            <person name="Redden C.L."/>
            <person name="Xu Y."/>
            <person name="Minogue T.D."/>
            <person name="Chain P.S."/>
        </authorList>
    </citation>
    <scope>NUCLEOTIDE SEQUENCE [LARGE SCALE GENOMIC DNA]</scope>
    <source>
        <strain evidence="5 7">ATCC BAA-463</strain>
        <plasmid evidence="5 7">pBIL</plasmid>
    </source>
</reference>
<sequence>MNIGQAARVSGVSAKLIRYYDSIHLLRPASRNAAGYRVYGQQDAHMLRLIGCARRVGFTIGQIQRLLGLWQDADRTSDEVKTLALEHINTLNGRLEELRAMRDCLRHLVRHCADAKRPALPDIAKRNGEVKDRCCPESHHPLSTPG</sequence>
<keyword evidence="3" id="KW-0804">Transcription</keyword>
<dbReference type="PROSITE" id="PS50937">
    <property type="entry name" value="HTH_MERR_2"/>
    <property type="match status" value="1"/>
</dbReference>
<dbReference type="InterPro" id="IPR015358">
    <property type="entry name" value="Tscrpt_reg_MerR_DNA-bd"/>
</dbReference>
<dbReference type="KEGG" id="bfn:OI25_8257"/>
<evidence type="ECO:0000313" key="7">
    <source>
        <dbReference type="Proteomes" id="UP000032614"/>
    </source>
</evidence>
<dbReference type="GO" id="GO:0003700">
    <property type="term" value="F:DNA-binding transcription factor activity"/>
    <property type="evidence" value="ECO:0007669"/>
    <property type="project" value="InterPro"/>
</dbReference>
<reference evidence="6 8" key="2">
    <citation type="submission" date="2020-08" db="EMBL/GenBank/DDBJ databases">
        <title>Genomic Encyclopedia of Type Strains, Phase IV (KMG-V): Genome sequencing to study the core and pangenomes of soil and plant-associated prokaryotes.</title>
        <authorList>
            <person name="Whitman W."/>
        </authorList>
    </citation>
    <scope>NUCLEOTIDE SEQUENCE [LARGE SCALE GENOMIC DNA]</scope>
    <source>
        <strain evidence="6 8">SEMIA 4013</strain>
    </source>
</reference>
<evidence type="ECO:0000313" key="5">
    <source>
        <dbReference type="EMBL" id="AJZ56370.1"/>
    </source>
</evidence>
<proteinExistence type="predicted"/>
<dbReference type="InterPro" id="IPR000551">
    <property type="entry name" value="MerR-type_HTH_dom"/>
</dbReference>
<keyword evidence="2" id="KW-0238">DNA-binding</keyword>
<dbReference type="SUPFAM" id="SSF46955">
    <property type="entry name" value="Putative DNA-binding domain"/>
    <property type="match status" value="1"/>
</dbReference>
<dbReference type="InterPro" id="IPR009061">
    <property type="entry name" value="DNA-bd_dom_put_sf"/>
</dbReference>
<dbReference type="Pfam" id="PF09278">
    <property type="entry name" value="MerR-DNA-bind"/>
    <property type="match status" value="1"/>
</dbReference>
<dbReference type="GO" id="GO:0003677">
    <property type="term" value="F:DNA binding"/>
    <property type="evidence" value="ECO:0007669"/>
    <property type="project" value="UniProtKB-KW"/>
</dbReference>
<dbReference type="InterPro" id="IPR047057">
    <property type="entry name" value="MerR_fam"/>
</dbReference>
<dbReference type="PROSITE" id="PS00552">
    <property type="entry name" value="HTH_MERR_1"/>
    <property type="match status" value="1"/>
</dbReference>
<dbReference type="RefSeq" id="WP_042275163.1">
    <property type="nucleotide sequence ID" value="NZ_CADFGE010000013.1"/>
</dbReference>
<accession>A0AAW3V218</accession>
<dbReference type="Proteomes" id="UP000032614">
    <property type="component" value="Plasmid pBIL"/>
</dbReference>